<protein>
    <recommendedName>
        <fullName evidence="4">16S rRNA (cytosine(967)-C(5))-methyltransferase</fullName>
        <ecNumber evidence="4">2.1.1.176</ecNumber>
    </recommendedName>
    <alternativeName>
        <fullName evidence="11">16S rRNA m5C967 methyltransferase</fullName>
    </alternativeName>
    <alternativeName>
        <fullName evidence="12">rRNA (cytosine-C(5)-)-methyltransferase RsmB</fullName>
    </alternativeName>
</protein>
<comment type="function">
    <text evidence="1">Specifically methylates the cytosine at position 967 (m5C967) of 16S rRNA.</text>
</comment>
<dbReference type="OrthoDB" id="9810297at2"/>
<evidence type="ECO:0000256" key="9">
    <source>
        <dbReference type="ARBA" id="ARBA00022691"/>
    </source>
</evidence>
<dbReference type="STRING" id="45065.Lgee_0450"/>
<dbReference type="FunFam" id="3.40.50.150:FF:000022">
    <property type="entry name" value="Ribosomal RNA small subunit methyltransferase B"/>
    <property type="match status" value="1"/>
</dbReference>
<dbReference type="GO" id="GO:0005829">
    <property type="term" value="C:cytosol"/>
    <property type="evidence" value="ECO:0007669"/>
    <property type="project" value="TreeGrafter"/>
</dbReference>
<dbReference type="GO" id="GO:0006355">
    <property type="term" value="P:regulation of DNA-templated transcription"/>
    <property type="evidence" value="ECO:0007669"/>
    <property type="project" value="InterPro"/>
</dbReference>
<evidence type="ECO:0000256" key="7">
    <source>
        <dbReference type="ARBA" id="ARBA00022603"/>
    </source>
</evidence>
<evidence type="ECO:0000313" key="16">
    <source>
        <dbReference type="Proteomes" id="UP000054785"/>
    </source>
</evidence>
<dbReference type="Gene3D" id="3.30.70.1170">
    <property type="entry name" value="Sun protein, domain 3"/>
    <property type="match status" value="1"/>
</dbReference>
<evidence type="ECO:0000256" key="6">
    <source>
        <dbReference type="ARBA" id="ARBA00022552"/>
    </source>
</evidence>
<dbReference type="Pfam" id="PF01029">
    <property type="entry name" value="NusB"/>
    <property type="match status" value="1"/>
</dbReference>
<feature type="binding site" evidence="14">
    <location>
        <position position="308"/>
    </location>
    <ligand>
        <name>S-adenosyl-L-methionine</name>
        <dbReference type="ChEBI" id="CHEBI:59789"/>
    </ligand>
</feature>
<dbReference type="InterPro" id="IPR006027">
    <property type="entry name" value="NusB_RsmB_TIM44"/>
</dbReference>
<dbReference type="Proteomes" id="UP000054785">
    <property type="component" value="Unassembled WGS sequence"/>
</dbReference>
<evidence type="ECO:0000256" key="12">
    <source>
        <dbReference type="ARBA" id="ARBA00031088"/>
    </source>
</evidence>
<reference evidence="15 16" key="1">
    <citation type="submission" date="2015-11" db="EMBL/GenBank/DDBJ databases">
        <title>Genomic analysis of 38 Legionella species identifies large and diverse effector repertoires.</title>
        <authorList>
            <person name="Burstein D."/>
            <person name="Amaro F."/>
            <person name="Zusman T."/>
            <person name="Lifshitz Z."/>
            <person name="Cohen O."/>
            <person name="Gilbert J.A."/>
            <person name="Pupko T."/>
            <person name="Shuman H.A."/>
            <person name="Segal G."/>
        </authorList>
    </citation>
    <scope>NUCLEOTIDE SEQUENCE [LARGE SCALE GENOMIC DNA]</scope>
    <source>
        <strain evidence="15 16">ATCC 49504</strain>
    </source>
</reference>
<sequence length="421" mass="46096">MNRSPRTEALHVLTCLLDKRIPLSHQLQGVSPHAKVLVFGVSRQYYRLVAVADCLMQKRPAKTAVFVAILMGLCELLYLDTPEHAVVSETVGLLRGKSLQFARGFVNALLRRACREKAELQAFLLTLEDKGLAPWLAERIKSDWPHHAGNILAASDCQAPMTLRVNARQSSVSEYLKRLQDSGIEASACQFSADGVVLKVALDVADVPGFFDGVVSVQDEAAQLACALLEVQPHMRVLDACCAPGGKLCHILEQANAEVTGVDADASRMRRVEENCTRLGISPRLLVGDAAHPHTWWDGRPFDRILLDAPCSATGVIRRHPDIRLLRTPKDVETVVVLQRQLLDALWPLLAPGGMLVYATCSILQAENAHQIAGFVAGCEDCLLETPSTPWGHKSDFGTQILPGESGMDGFFYSVLRKKTL</sequence>
<dbReference type="PROSITE" id="PS01153">
    <property type="entry name" value="NOL1_NOP2_SUN"/>
    <property type="match status" value="1"/>
</dbReference>
<keyword evidence="16" id="KW-1185">Reference proteome</keyword>
<dbReference type="Pfam" id="PF22458">
    <property type="entry name" value="RsmF-B_ferredox"/>
    <property type="match status" value="1"/>
</dbReference>
<dbReference type="Gene3D" id="1.10.940.10">
    <property type="entry name" value="NusB-like"/>
    <property type="match status" value="1"/>
</dbReference>
<keyword evidence="5" id="KW-0963">Cytoplasm</keyword>
<dbReference type="GO" id="GO:0070475">
    <property type="term" value="P:rRNA base methylation"/>
    <property type="evidence" value="ECO:0007669"/>
    <property type="project" value="TreeGrafter"/>
</dbReference>
<dbReference type="NCBIfam" id="NF008149">
    <property type="entry name" value="PRK10901.1"/>
    <property type="match status" value="1"/>
</dbReference>
<keyword evidence="6" id="KW-0698">rRNA processing</keyword>
<dbReference type="SUPFAM" id="SSF48013">
    <property type="entry name" value="NusB-like"/>
    <property type="match status" value="1"/>
</dbReference>
<dbReference type="SUPFAM" id="SSF53335">
    <property type="entry name" value="S-adenosyl-L-methionine-dependent methyltransferases"/>
    <property type="match status" value="1"/>
</dbReference>
<dbReference type="InterPro" id="IPR018314">
    <property type="entry name" value="RsmB/NOL1/NOP2-like_CS"/>
</dbReference>
<dbReference type="PROSITE" id="PS51686">
    <property type="entry name" value="SAM_MT_RSMB_NOP"/>
    <property type="match status" value="1"/>
</dbReference>
<dbReference type="PATRIC" id="fig|45065.4.peg.478"/>
<comment type="subcellular location">
    <subcellularLocation>
        <location evidence="2">Cytoplasm</location>
    </subcellularLocation>
</comment>
<evidence type="ECO:0000256" key="4">
    <source>
        <dbReference type="ARBA" id="ARBA00012140"/>
    </source>
</evidence>
<comment type="similarity">
    <text evidence="3 14">Belongs to the class I-like SAM-binding methyltransferase superfamily. RsmB/NOP family.</text>
</comment>
<evidence type="ECO:0000256" key="14">
    <source>
        <dbReference type="PROSITE-ProRule" id="PRU01023"/>
    </source>
</evidence>
<comment type="catalytic activity">
    <reaction evidence="13">
        <text>cytidine(967) in 16S rRNA + S-adenosyl-L-methionine = 5-methylcytidine(967) in 16S rRNA + S-adenosyl-L-homocysteine + H(+)</text>
        <dbReference type="Rhea" id="RHEA:42748"/>
        <dbReference type="Rhea" id="RHEA-COMP:10219"/>
        <dbReference type="Rhea" id="RHEA-COMP:10220"/>
        <dbReference type="ChEBI" id="CHEBI:15378"/>
        <dbReference type="ChEBI" id="CHEBI:57856"/>
        <dbReference type="ChEBI" id="CHEBI:59789"/>
        <dbReference type="ChEBI" id="CHEBI:74483"/>
        <dbReference type="ChEBI" id="CHEBI:82748"/>
        <dbReference type="EC" id="2.1.1.176"/>
    </reaction>
</comment>
<dbReference type="PANTHER" id="PTHR22807:SF61">
    <property type="entry name" value="NOL1_NOP2_SUN FAMILY PROTEIN _ ANTITERMINATION NUSB DOMAIN-CONTAINING PROTEIN"/>
    <property type="match status" value="1"/>
</dbReference>
<dbReference type="GO" id="GO:0003723">
    <property type="term" value="F:RNA binding"/>
    <property type="evidence" value="ECO:0007669"/>
    <property type="project" value="UniProtKB-UniRule"/>
</dbReference>
<name>A0A0W0U7Q5_9GAMM</name>
<accession>A0A0W0U7Q5</accession>
<feature type="binding site" evidence="14">
    <location>
        <position position="289"/>
    </location>
    <ligand>
        <name>S-adenosyl-L-methionine</name>
        <dbReference type="ChEBI" id="CHEBI:59789"/>
    </ligand>
</feature>
<dbReference type="Pfam" id="PF01189">
    <property type="entry name" value="Methyltr_RsmB-F"/>
    <property type="match status" value="1"/>
</dbReference>
<feature type="binding site" evidence="14">
    <location>
        <position position="263"/>
    </location>
    <ligand>
        <name>S-adenosyl-L-methionine</name>
        <dbReference type="ChEBI" id="CHEBI:59789"/>
    </ligand>
</feature>
<dbReference type="InterPro" id="IPR029063">
    <property type="entry name" value="SAM-dependent_MTases_sf"/>
</dbReference>
<dbReference type="InterPro" id="IPR049560">
    <property type="entry name" value="MeTrfase_RsmB-F_NOP2_cat"/>
</dbReference>
<evidence type="ECO:0000256" key="11">
    <source>
        <dbReference type="ARBA" id="ARBA00030399"/>
    </source>
</evidence>
<keyword evidence="10 14" id="KW-0694">RNA-binding</keyword>
<feature type="binding site" evidence="14">
    <location>
        <begin position="241"/>
        <end position="247"/>
    </location>
    <ligand>
        <name>S-adenosyl-L-methionine</name>
        <dbReference type="ChEBI" id="CHEBI:59789"/>
    </ligand>
</feature>
<dbReference type="InterPro" id="IPR023267">
    <property type="entry name" value="RCMT"/>
</dbReference>
<evidence type="ECO:0000256" key="13">
    <source>
        <dbReference type="ARBA" id="ARBA00047283"/>
    </source>
</evidence>
<evidence type="ECO:0000256" key="10">
    <source>
        <dbReference type="ARBA" id="ARBA00022884"/>
    </source>
</evidence>
<dbReference type="InterPro" id="IPR054728">
    <property type="entry name" value="RsmB-like_ferredoxin"/>
</dbReference>
<dbReference type="InterPro" id="IPR001678">
    <property type="entry name" value="MeTrfase_RsmB-F_NOP2_dom"/>
</dbReference>
<feature type="active site" description="Nucleophile" evidence="14">
    <location>
        <position position="361"/>
    </location>
</feature>
<dbReference type="RefSeq" id="WP_028387463.1">
    <property type="nucleotide sequence ID" value="NZ_CAAAHN010000004.1"/>
</dbReference>
<dbReference type="EC" id="2.1.1.176" evidence="4"/>
<proteinExistence type="inferred from homology"/>
<evidence type="ECO:0000256" key="2">
    <source>
        <dbReference type="ARBA" id="ARBA00004496"/>
    </source>
</evidence>
<organism evidence="15 16">
    <name type="scientific">Legionella geestiana</name>
    <dbReference type="NCBI Taxonomy" id="45065"/>
    <lineage>
        <taxon>Bacteria</taxon>
        <taxon>Pseudomonadati</taxon>
        <taxon>Pseudomonadota</taxon>
        <taxon>Gammaproteobacteria</taxon>
        <taxon>Legionellales</taxon>
        <taxon>Legionellaceae</taxon>
        <taxon>Legionella</taxon>
    </lineage>
</organism>
<dbReference type="InterPro" id="IPR004573">
    <property type="entry name" value="rRNA_ssu_MeTfrase_B"/>
</dbReference>
<evidence type="ECO:0000256" key="3">
    <source>
        <dbReference type="ARBA" id="ARBA00007494"/>
    </source>
</evidence>
<evidence type="ECO:0000256" key="1">
    <source>
        <dbReference type="ARBA" id="ARBA00002724"/>
    </source>
</evidence>
<evidence type="ECO:0000256" key="8">
    <source>
        <dbReference type="ARBA" id="ARBA00022679"/>
    </source>
</evidence>
<evidence type="ECO:0000313" key="15">
    <source>
        <dbReference type="EMBL" id="KTD03793.1"/>
    </source>
</evidence>
<keyword evidence="9 14" id="KW-0949">S-adenosyl-L-methionine</keyword>
<dbReference type="Gene3D" id="3.40.50.150">
    <property type="entry name" value="Vaccinia Virus protein VP39"/>
    <property type="match status" value="1"/>
</dbReference>
<dbReference type="GO" id="GO:0009383">
    <property type="term" value="F:rRNA (cytosine-C5-)-methyltransferase activity"/>
    <property type="evidence" value="ECO:0007669"/>
    <property type="project" value="TreeGrafter"/>
</dbReference>
<dbReference type="PRINTS" id="PR02008">
    <property type="entry name" value="RCMTFAMILY"/>
</dbReference>
<dbReference type="CDD" id="cd02440">
    <property type="entry name" value="AdoMet_MTases"/>
    <property type="match status" value="1"/>
</dbReference>
<evidence type="ECO:0000256" key="5">
    <source>
        <dbReference type="ARBA" id="ARBA00022490"/>
    </source>
</evidence>
<comment type="caution">
    <text evidence="15">The sequence shown here is derived from an EMBL/GenBank/DDBJ whole genome shotgun (WGS) entry which is preliminary data.</text>
</comment>
<dbReference type="EMBL" id="LNYC01000009">
    <property type="protein sequence ID" value="KTD03793.1"/>
    <property type="molecule type" value="Genomic_DNA"/>
</dbReference>
<keyword evidence="8 14" id="KW-0808">Transferase</keyword>
<dbReference type="PANTHER" id="PTHR22807">
    <property type="entry name" value="NOP2 YEAST -RELATED NOL1/NOP2/FMU SUN DOMAIN-CONTAINING"/>
    <property type="match status" value="1"/>
</dbReference>
<gene>
    <name evidence="15" type="primary">rsmB</name>
    <name evidence="15" type="ORF">Lgee_0450</name>
</gene>
<keyword evidence="7 14" id="KW-0489">Methyltransferase</keyword>
<dbReference type="AlphaFoldDB" id="A0A0W0U7Q5"/>
<dbReference type="NCBIfam" id="TIGR00563">
    <property type="entry name" value="rsmB"/>
    <property type="match status" value="1"/>
</dbReference>
<dbReference type="InterPro" id="IPR035926">
    <property type="entry name" value="NusB-like_sf"/>
</dbReference>